<evidence type="ECO:0000313" key="3">
    <source>
        <dbReference type="Proteomes" id="UP000007882"/>
    </source>
</evidence>
<feature type="transmembrane region" description="Helical" evidence="1">
    <location>
        <begin position="6"/>
        <end position="24"/>
    </location>
</feature>
<dbReference type="PATRIC" id="fig|512565.3.peg.6052"/>
<reference evidence="2 3" key="1">
    <citation type="submission" date="2012-02" db="EMBL/GenBank/DDBJ databases">
        <title>Complete genome sequence of Actinoplanes missouriensis 431 (= NBRC 102363).</title>
        <authorList>
            <person name="Ohnishi Y."/>
            <person name="Ishikawa J."/>
            <person name="Sekine M."/>
            <person name="Hosoyama A."/>
            <person name="Harada T."/>
            <person name="Narita H."/>
            <person name="Hata T."/>
            <person name="Konno Y."/>
            <person name="Tutikane K."/>
            <person name="Fujita N."/>
            <person name="Horinouchi S."/>
            <person name="Hayakawa M."/>
        </authorList>
    </citation>
    <scope>NUCLEOTIDE SEQUENCE [LARGE SCALE GENOMIC DNA]</scope>
    <source>
        <strain evidence="3">ATCC 14538 / DSM 43046 / CBS 188.64 / JCM 3121 / NBRC 102363 / NCIMB 12654 / NRRL B-3342 / UNCC 431</strain>
    </source>
</reference>
<keyword evidence="3" id="KW-1185">Reference proteome</keyword>
<dbReference type="RefSeq" id="WP_014446164.1">
    <property type="nucleotide sequence ID" value="NC_017093.1"/>
</dbReference>
<dbReference type="HOGENOM" id="CLU_112913_0_0_11"/>
<dbReference type="OrthoDB" id="3401121at2"/>
<dbReference type="KEGG" id="ams:AMIS_60570"/>
<accession>I0HE40</accession>
<dbReference type="eggNOG" id="ENOG5033NHD">
    <property type="taxonomic scope" value="Bacteria"/>
</dbReference>
<dbReference type="Proteomes" id="UP000007882">
    <property type="component" value="Chromosome"/>
</dbReference>
<organism evidence="2 3">
    <name type="scientific">Actinoplanes missouriensis (strain ATCC 14538 / DSM 43046 / CBS 188.64 / JCM 3121 / NBRC 102363 / NCIMB 12654 / NRRL B-3342 / UNCC 431)</name>
    <dbReference type="NCBI Taxonomy" id="512565"/>
    <lineage>
        <taxon>Bacteria</taxon>
        <taxon>Bacillati</taxon>
        <taxon>Actinomycetota</taxon>
        <taxon>Actinomycetes</taxon>
        <taxon>Micromonosporales</taxon>
        <taxon>Micromonosporaceae</taxon>
        <taxon>Actinoplanes</taxon>
    </lineage>
</organism>
<sequence length="196" mass="22029">MQQYAALVGAVLGGLFTFLLVRAGERHRQRREQRSRWDAERLAAYVEYGTAVKRVVRVASGMARTRGLSHSSEAVPLDRGRTELADAAAARAVTWESVLLLGHPETVRAARAWHQTVWQLEFFARGVLTSEASWVQALSEFERTRDEFYQCARRDLGMAGYLPPALWPPRWFDRLGAEQREQLVAAGIHRVSPAAG</sequence>
<evidence type="ECO:0000256" key="1">
    <source>
        <dbReference type="SAM" id="Phobius"/>
    </source>
</evidence>
<dbReference type="STRING" id="512565.AMIS_60570"/>
<dbReference type="AlphaFoldDB" id="I0HE40"/>
<proteinExistence type="predicted"/>
<evidence type="ECO:0008006" key="4">
    <source>
        <dbReference type="Google" id="ProtNLM"/>
    </source>
</evidence>
<keyword evidence="1" id="KW-0812">Transmembrane</keyword>
<gene>
    <name evidence="2" type="ordered locus">AMIS_60570</name>
</gene>
<keyword evidence="1" id="KW-1133">Transmembrane helix</keyword>
<protein>
    <recommendedName>
        <fullName evidence="4">Secreted protein</fullName>
    </recommendedName>
</protein>
<dbReference type="EMBL" id="AP012319">
    <property type="protein sequence ID" value="BAL91277.1"/>
    <property type="molecule type" value="Genomic_DNA"/>
</dbReference>
<keyword evidence="1" id="KW-0472">Membrane</keyword>
<evidence type="ECO:0000313" key="2">
    <source>
        <dbReference type="EMBL" id="BAL91277.1"/>
    </source>
</evidence>
<name>I0HE40_ACTM4</name>